<evidence type="ECO:0000256" key="5">
    <source>
        <dbReference type="ARBA" id="ARBA00022824"/>
    </source>
</evidence>
<name>A0A088SBC5_LEIPA</name>
<dbReference type="InterPro" id="IPR023391">
    <property type="entry name" value="Prot_translocase_SecE_dom_sf"/>
</dbReference>
<comment type="subcellular location">
    <subcellularLocation>
        <location evidence="1">Endoplasmic reticulum membrane</location>
        <topology evidence="1">Single-pass membrane protein</topology>
    </subcellularLocation>
</comment>
<evidence type="ECO:0000256" key="1">
    <source>
        <dbReference type="ARBA" id="ARBA00004389"/>
    </source>
</evidence>
<dbReference type="eggNOG" id="KOG3498">
    <property type="taxonomic scope" value="Eukaryota"/>
</dbReference>
<keyword evidence="7 10" id="KW-1133">Transmembrane helix</keyword>
<dbReference type="Proteomes" id="UP000063063">
    <property type="component" value="Chromosome 25"/>
</dbReference>
<proteinExistence type="inferred from homology"/>
<dbReference type="PANTHER" id="PTHR12309">
    <property type="entry name" value="SEC61 GAMMA SUBUNIT"/>
    <property type="match status" value="1"/>
</dbReference>
<dbReference type="VEuPathDB" id="TriTrypDB:LPAL13_250016500"/>
<dbReference type="NCBIfam" id="TIGR00327">
    <property type="entry name" value="secE_euk_arch"/>
    <property type="match status" value="1"/>
</dbReference>
<dbReference type="GO" id="GO:0006886">
    <property type="term" value="P:intracellular protein transport"/>
    <property type="evidence" value="ECO:0007669"/>
    <property type="project" value="InterPro"/>
</dbReference>
<evidence type="ECO:0000256" key="6">
    <source>
        <dbReference type="ARBA" id="ARBA00022927"/>
    </source>
</evidence>
<keyword evidence="4 10" id="KW-0812">Transmembrane</keyword>
<keyword evidence="9 10" id="KW-0472">Membrane</keyword>
<sequence>MDFLDDILFHPIVAFTKNSRMLVRKCQKPNYNEFTTATMAAAIGFLMMGFLGFFVKLVFIPINNVILGA</sequence>
<evidence type="ECO:0000256" key="4">
    <source>
        <dbReference type="ARBA" id="ARBA00022692"/>
    </source>
</evidence>
<dbReference type="KEGG" id="lpan:LPMP_251040"/>
<evidence type="ECO:0000256" key="10">
    <source>
        <dbReference type="SAM" id="Phobius"/>
    </source>
</evidence>
<reference evidence="11 12" key="1">
    <citation type="journal article" date="2015" name="Sci. Rep.">
        <title>The genome of Leishmania panamensis: insights into genomics of the L. (Viannia) subgenus.</title>
        <authorList>
            <person name="Llanes A."/>
            <person name="Restrepo C.M."/>
            <person name="Vecchio G.D."/>
            <person name="Anguizola F.J."/>
            <person name="Lleonart R."/>
        </authorList>
    </citation>
    <scope>NUCLEOTIDE SEQUENCE [LARGE SCALE GENOMIC DNA]</scope>
    <source>
        <strain evidence="11 12">MHOM/PA/94/PSC-1</strain>
    </source>
</reference>
<feature type="transmembrane region" description="Helical" evidence="10">
    <location>
        <begin position="37"/>
        <end position="59"/>
    </location>
</feature>
<gene>
    <name evidence="11" type="ORF">LPMP_251040</name>
</gene>
<keyword evidence="5" id="KW-0256">Endoplasmic reticulum</keyword>
<evidence type="ECO:0000256" key="7">
    <source>
        <dbReference type="ARBA" id="ARBA00022989"/>
    </source>
</evidence>
<dbReference type="GO" id="GO:0008320">
    <property type="term" value="F:protein transmembrane transporter activity"/>
    <property type="evidence" value="ECO:0007669"/>
    <property type="project" value="InterPro"/>
</dbReference>
<evidence type="ECO:0000256" key="2">
    <source>
        <dbReference type="ARBA" id="ARBA00008274"/>
    </source>
</evidence>
<comment type="similarity">
    <text evidence="2">Belongs to the SecE/SEC61-gamma family.</text>
</comment>
<evidence type="ECO:0000256" key="8">
    <source>
        <dbReference type="ARBA" id="ARBA00023010"/>
    </source>
</evidence>
<dbReference type="InterPro" id="IPR008158">
    <property type="entry name" value="Translocase_Sec61-g"/>
</dbReference>
<keyword evidence="8" id="KW-0811">Translocation</keyword>
<dbReference type="Pfam" id="PF00584">
    <property type="entry name" value="SecE"/>
    <property type="match status" value="1"/>
</dbReference>
<protein>
    <submittedName>
        <fullName evidence="11">Protein transport protein Sec61 gamma subunit, putative</fullName>
    </submittedName>
</protein>
<dbReference type="GO" id="GO:0005789">
    <property type="term" value="C:endoplasmic reticulum membrane"/>
    <property type="evidence" value="ECO:0007669"/>
    <property type="project" value="UniProtKB-SubCell"/>
</dbReference>
<dbReference type="InterPro" id="IPR001901">
    <property type="entry name" value="Translocase_SecE/Sec61-g"/>
</dbReference>
<dbReference type="AlphaFoldDB" id="A0A088SBC5"/>
<dbReference type="OrthoDB" id="2401875at2759"/>
<dbReference type="EMBL" id="CP009394">
    <property type="protein sequence ID" value="AIN98966.1"/>
    <property type="molecule type" value="Genomic_DNA"/>
</dbReference>
<dbReference type="RefSeq" id="XP_010699673.1">
    <property type="nucleotide sequence ID" value="XM_010701371.1"/>
</dbReference>
<keyword evidence="12" id="KW-1185">Reference proteome</keyword>
<dbReference type="HAMAP" id="MF_00422">
    <property type="entry name" value="SecE"/>
    <property type="match status" value="1"/>
</dbReference>
<evidence type="ECO:0000313" key="12">
    <source>
        <dbReference type="Proteomes" id="UP000063063"/>
    </source>
</evidence>
<dbReference type="GeneID" id="22575752"/>
<dbReference type="SUPFAM" id="SSF103456">
    <property type="entry name" value="Preprotein translocase SecE subunit"/>
    <property type="match status" value="1"/>
</dbReference>
<organism evidence="11 12">
    <name type="scientific">Leishmania panamensis</name>
    <dbReference type="NCBI Taxonomy" id="5679"/>
    <lineage>
        <taxon>Eukaryota</taxon>
        <taxon>Discoba</taxon>
        <taxon>Euglenozoa</taxon>
        <taxon>Kinetoplastea</taxon>
        <taxon>Metakinetoplastina</taxon>
        <taxon>Trypanosomatida</taxon>
        <taxon>Trypanosomatidae</taxon>
        <taxon>Leishmaniinae</taxon>
        <taxon>Leishmania</taxon>
        <taxon>Leishmania guyanensis species complex</taxon>
    </lineage>
</organism>
<keyword evidence="3" id="KW-0813">Transport</keyword>
<evidence type="ECO:0000256" key="9">
    <source>
        <dbReference type="ARBA" id="ARBA00023136"/>
    </source>
</evidence>
<dbReference type="GO" id="GO:0006605">
    <property type="term" value="P:protein targeting"/>
    <property type="evidence" value="ECO:0007669"/>
    <property type="project" value="InterPro"/>
</dbReference>
<accession>A0A088SBC5</accession>
<evidence type="ECO:0000313" key="11">
    <source>
        <dbReference type="EMBL" id="AIN98966.1"/>
    </source>
</evidence>
<keyword evidence="6" id="KW-0653">Protein transport</keyword>
<dbReference type="VEuPathDB" id="TriTrypDB:LPMP_251040"/>
<dbReference type="Gene3D" id="1.20.5.820">
    <property type="entry name" value="Preprotein translocase SecE subunit"/>
    <property type="match status" value="1"/>
</dbReference>
<evidence type="ECO:0000256" key="3">
    <source>
        <dbReference type="ARBA" id="ARBA00022448"/>
    </source>
</evidence>